<organism evidence="1">
    <name type="scientific">Arundo donax</name>
    <name type="common">Giant reed</name>
    <name type="synonym">Donax arundinaceus</name>
    <dbReference type="NCBI Taxonomy" id="35708"/>
    <lineage>
        <taxon>Eukaryota</taxon>
        <taxon>Viridiplantae</taxon>
        <taxon>Streptophyta</taxon>
        <taxon>Embryophyta</taxon>
        <taxon>Tracheophyta</taxon>
        <taxon>Spermatophyta</taxon>
        <taxon>Magnoliopsida</taxon>
        <taxon>Liliopsida</taxon>
        <taxon>Poales</taxon>
        <taxon>Poaceae</taxon>
        <taxon>PACMAD clade</taxon>
        <taxon>Arundinoideae</taxon>
        <taxon>Arundineae</taxon>
        <taxon>Arundo</taxon>
    </lineage>
</organism>
<sequence>MGLDWIGCIYSRRGEKRSTTGWETNKKRERIGVSTEY</sequence>
<proteinExistence type="predicted"/>
<dbReference type="EMBL" id="GBRH01238608">
    <property type="protein sequence ID" value="JAD59287.1"/>
    <property type="molecule type" value="Transcribed_RNA"/>
</dbReference>
<evidence type="ECO:0000313" key="1">
    <source>
        <dbReference type="EMBL" id="JAD59287.1"/>
    </source>
</evidence>
<reference evidence="1" key="2">
    <citation type="journal article" date="2015" name="Data Brief">
        <title>Shoot transcriptome of the giant reed, Arundo donax.</title>
        <authorList>
            <person name="Barrero R.A."/>
            <person name="Guerrero F.D."/>
            <person name="Moolhuijzen P."/>
            <person name="Goolsby J.A."/>
            <person name="Tidwell J."/>
            <person name="Bellgard S.E."/>
            <person name="Bellgard M.I."/>
        </authorList>
    </citation>
    <scope>NUCLEOTIDE SEQUENCE</scope>
    <source>
        <tissue evidence="1">Shoot tissue taken approximately 20 cm above the soil surface</tissue>
    </source>
</reference>
<name>A0A0A9BJ16_ARUDO</name>
<dbReference type="AlphaFoldDB" id="A0A0A9BJ16"/>
<accession>A0A0A9BJ16</accession>
<reference evidence="1" key="1">
    <citation type="submission" date="2014-09" db="EMBL/GenBank/DDBJ databases">
        <authorList>
            <person name="Magalhaes I.L.F."/>
            <person name="Oliveira U."/>
            <person name="Santos F.R."/>
            <person name="Vidigal T.H.D.A."/>
            <person name="Brescovit A.D."/>
            <person name="Santos A.J."/>
        </authorList>
    </citation>
    <scope>NUCLEOTIDE SEQUENCE</scope>
    <source>
        <tissue evidence="1">Shoot tissue taken approximately 20 cm above the soil surface</tissue>
    </source>
</reference>
<protein>
    <submittedName>
        <fullName evidence="1">Uncharacterized protein</fullName>
    </submittedName>
</protein>